<sequence length="41" mass="4451">NNLRMNWDVVRDVVAAEDGMPGEIAEPGKAPANAEEPVIFQ</sequence>
<dbReference type="HOGENOM" id="CLU_3262661_0_0_6"/>
<dbReference type="AlphaFoldDB" id="F3GEI7"/>
<proteinExistence type="predicted"/>
<gene>
    <name evidence="2" type="ORF">PSYPI_25504</name>
</gene>
<comment type="caution">
    <text evidence="2">The sequence shown here is derived from an EMBL/GenBank/DDBJ whole genome shotgun (WGS) entry which is preliminary data.</text>
</comment>
<evidence type="ECO:0000313" key="2">
    <source>
        <dbReference type="EMBL" id="EGH45487.1"/>
    </source>
</evidence>
<evidence type="ECO:0000256" key="1">
    <source>
        <dbReference type="SAM" id="MobiDB-lite"/>
    </source>
</evidence>
<keyword evidence="3" id="KW-1185">Reference proteome</keyword>
<reference evidence="2 3" key="1">
    <citation type="journal article" date="2011" name="PLoS Pathog.">
        <title>Dynamic evolution of pathogenicity revealed by sequencing and comparative genomics of 19 Pseudomonas syringae isolates.</title>
        <authorList>
            <person name="Baltrus D.A."/>
            <person name="Nishimura M.T."/>
            <person name="Romanchuk A."/>
            <person name="Chang J.H."/>
            <person name="Mukhtar M.S."/>
            <person name="Cherkis K."/>
            <person name="Roach J."/>
            <person name="Grant S.R."/>
            <person name="Jones C.D."/>
            <person name="Dangl J.L."/>
        </authorList>
    </citation>
    <scope>NUCLEOTIDE SEQUENCE [LARGE SCALE GENOMIC DNA]</scope>
    <source>
        <strain evidence="2 3">1704B</strain>
    </source>
</reference>
<accession>F3GEI7</accession>
<feature type="region of interest" description="Disordered" evidence="1">
    <location>
        <begin position="18"/>
        <end position="41"/>
    </location>
</feature>
<protein>
    <submittedName>
        <fullName evidence="2">ErfK/YbiS/YcfS/YnhG</fullName>
    </submittedName>
</protein>
<feature type="non-terminal residue" evidence="2">
    <location>
        <position position="1"/>
    </location>
</feature>
<evidence type="ECO:0000313" key="3">
    <source>
        <dbReference type="Proteomes" id="UP000004986"/>
    </source>
</evidence>
<dbReference type="Proteomes" id="UP000004986">
    <property type="component" value="Unassembled WGS sequence"/>
</dbReference>
<dbReference type="PATRIC" id="fig|629263.4.peg.4127"/>
<dbReference type="EMBL" id="AEAI01001306">
    <property type="protein sequence ID" value="EGH45487.1"/>
    <property type="molecule type" value="Genomic_DNA"/>
</dbReference>
<organism evidence="2 3">
    <name type="scientific">Pseudomonas syringae pv. pisi str. 1704B</name>
    <dbReference type="NCBI Taxonomy" id="629263"/>
    <lineage>
        <taxon>Bacteria</taxon>
        <taxon>Pseudomonadati</taxon>
        <taxon>Pseudomonadota</taxon>
        <taxon>Gammaproteobacteria</taxon>
        <taxon>Pseudomonadales</taxon>
        <taxon>Pseudomonadaceae</taxon>
        <taxon>Pseudomonas</taxon>
        <taxon>Pseudomonas syringae</taxon>
    </lineage>
</organism>
<name>F3GEI7_PSESJ</name>